<organism evidence="1 2">
    <name type="scientific">Acaulospora colombiana</name>
    <dbReference type="NCBI Taxonomy" id="27376"/>
    <lineage>
        <taxon>Eukaryota</taxon>
        <taxon>Fungi</taxon>
        <taxon>Fungi incertae sedis</taxon>
        <taxon>Mucoromycota</taxon>
        <taxon>Glomeromycotina</taxon>
        <taxon>Glomeromycetes</taxon>
        <taxon>Diversisporales</taxon>
        <taxon>Acaulosporaceae</taxon>
        <taxon>Acaulospora</taxon>
    </lineage>
</organism>
<keyword evidence="2" id="KW-1185">Reference proteome</keyword>
<accession>A0ACA9P591</accession>
<proteinExistence type="predicted"/>
<gene>
    <name evidence="1" type="ORF">ACOLOM_LOCUS9908</name>
</gene>
<reference evidence="1" key="1">
    <citation type="submission" date="2021-06" db="EMBL/GenBank/DDBJ databases">
        <authorList>
            <person name="Kallberg Y."/>
            <person name="Tangrot J."/>
            <person name="Rosling A."/>
        </authorList>
    </citation>
    <scope>NUCLEOTIDE SEQUENCE</scope>
    <source>
        <strain evidence="1">CL356</strain>
    </source>
</reference>
<evidence type="ECO:0000313" key="1">
    <source>
        <dbReference type="EMBL" id="CAG8692961.1"/>
    </source>
</evidence>
<dbReference type="EMBL" id="CAJVPT010030043">
    <property type="protein sequence ID" value="CAG8692961.1"/>
    <property type="molecule type" value="Genomic_DNA"/>
</dbReference>
<comment type="caution">
    <text evidence="1">The sequence shown here is derived from an EMBL/GenBank/DDBJ whole genome shotgun (WGS) entry which is preliminary data.</text>
</comment>
<sequence>MIAAGVNGSPMMATSPSASRAYSPRLDRANQLGSLGGAGRPLIWYKVGDQVSIYFYSSTMVIGTELSNLPQRCTKTCSPNALDNYDILCQILHHISQFPLDNPPKFLPLSSFLQDISVQRHQNPTLLSCCLVSRAWYQPAQRALLHTIVLRTCHRDIWFERAPLLAGGHGRQWVKKLIVVGGGDRFIMGTPTWPIWDLFPNLEDIEIFGLGWNTDGLLGEEGLALAAQKGWLRGVCRLELTGCSTSETTLSRMTRRINSLELPNILRSLPNLESLILKGVRFQPLITIDDPPIFHLRELTVQRCIFNTAGFCWLVGGSCDSLVTSDIQGSCIWNNPHNEPKVFTTQVVDEDEVEQRRRELSSTLDAILKTLPVNIPICKGDWK</sequence>
<evidence type="ECO:0000313" key="2">
    <source>
        <dbReference type="Proteomes" id="UP000789525"/>
    </source>
</evidence>
<protein>
    <submittedName>
        <fullName evidence="1">1410_t:CDS:1</fullName>
    </submittedName>
</protein>
<name>A0ACA9P591_9GLOM</name>
<dbReference type="Proteomes" id="UP000789525">
    <property type="component" value="Unassembled WGS sequence"/>
</dbReference>